<dbReference type="EMBL" id="LZPO01009898">
    <property type="protein sequence ID" value="OBS81724.1"/>
    <property type="molecule type" value="Genomic_DNA"/>
</dbReference>
<reference evidence="2 3" key="1">
    <citation type="submission" date="2016-06" db="EMBL/GenBank/DDBJ databases">
        <title>The Draft Genome Sequence and Annotation of the Desert Woodrat Neotoma lepida.</title>
        <authorList>
            <person name="Campbell M."/>
            <person name="Oakeson K.F."/>
            <person name="Yandell M."/>
            <person name="Halpert J.R."/>
            <person name="Dearing D."/>
        </authorList>
    </citation>
    <scope>NUCLEOTIDE SEQUENCE [LARGE SCALE GENOMIC DNA]</scope>
    <source>
        <strain evidence="2">417</strain>
        <tissue evidence="2">Liver</tissue>
    </source>
</reference>
<keyword evidence="1" id="KW-0732">Signal</keyword>
<evidence type="ECO:0000256" key="1">
    <source>
        <dbReference type="SAM" id="SignalP"/>
    </source>
</evidence>
<sequence>MQGFWLHFHQCLLYYLGEAEAWTGPGVDWKDSSYNW</sequence>
<keyword evidence="3" id="KW-1185">Reference proteome</keyword>
<evidence type="ECO:0000313" key="3">
    <source>
        <dbReference type="Proteomes" id="UP000092124"/>
    </source>
</evidence>
<evidence type="ECO:0000313" key="2">
    <source>
        <dbReference type="EMBL" id="OBS81724.1"/>
    </source>
</evidence>
<accession>A0A1A6HU11</accession>
<feature type="chain" id="PRO_5008346652" evidence="1">
    <location>
        <begin position="22"/>
        <end position="36"/>
    </location>
</feature>
<organism evidence="2 3">
    <name type="scientific">Neotoma lepida</name>
    <name type="common">Desert woodrat</name>
    <dbReference type="NCBI Taxonomy" id="56216"/>
    <lineage>
        <taxon>Eukaryota</taxon>
        <taxon>Metazoa</taxon>
        <taxon>Chordata</taxon>
        <taxon>Craniata</taxon>
        <taxon>Vertebrata</taxon>
        <taxon>Euteleostomi</taxon>
        <taxon>Mammalia</taxon>
        <taxon>Eutheria</taxon>
        <taxon>Euarchontoglires</taxon>
        <taxon>Glires</taxon>
        <taxon>Rodentia</taxon>
        <taxon>Myomorpha</taxon>
        <taxon>Muroidea</taxon>
        <taxon>Cricetidae</taxon>
        <taxon>Neotominae</taxon>
        <taxon>Neotoma</taxon>
    </lineage>
</organism>
<dbReference type="Proteomes" id="UP000092124">
    <property type="component" value="Unassembled WGS sequence"/>
</dbReference>
<name>A0A1A6HU11_NEOLE</name>
<dbReference type="AlphaFoldDB" id="A0A1A6HU11"/>
<feature type="signal peptide" evidence="1">
    <location>
        <begin position="1"/>
        <end position="21"/>
    </location>
</feature>
<gene>
    <name evidence="2" type="ORF">A6R68_24286</name>
</gene>
<protein>
    <submittedName>
        <fullName evidence="2">Uncharacterized protein</fullName>
    </submittedName>
</protein>
<proteinExistence type="predicted"/>
<comment type="caution">
    <text evidence="2">The sequence shown here is derived from an EMBL/GenBank/DDBJ whole genome shotgun (WGS) entry which is preliminary data.</text>
</comment>